<dbReference type="PANTHER" id="PTHR43640">
    <property type="entry name" value="OS07G0260300 PROTEIN"/>
    <property type="match status" value="1"/>
</dbReference>
<dbReference type="Pfam" id="PF00578">
    <property type="entry name" value="AhpC-TSA"/>
    <property type="match status" value="1"/>
</dbReference>
<feature type="signal peptide" evidence="1">
    <location>
        <begin position="1"/>
        <end position="15"/>
    </location>
</feature>
<accession>A0A191Z284</accession>
<keyword evidence="1" id="KW-0732">Signal</keyword>
<dbReference type="PROSITE" id="PS51352">
    <property type="entry name" value="THIOREDOXIN_2"/>
    <property type="match status" value="1"/>
</dbReference>
<protein>
    <submittedName>
        <fullName evidence="3">Alkyl hydroperoxide reductase</fullName>
    </submittedName>
</protein>
<name>A0A191Z284_9PSED</name>
<evidence type="ECO:0000256" key="1">
    <source>
        <dbReference type="SAM" id="SignalP"/>
    </source>
</evidence>
<evidence type="ECO:0000313" key="3">
    <source>
        <dbReference type="EMBL" id="ANJ59277.1"/>
    </source>
</evidence>
<dbReference type="Proteomes" id="UP000078354">
    <property type="component" value="Chromosome"/>
</dbReference>
<dbReference type="InterPro" id="IPR036249">
    <property type="entry name" value="Thioredoxin-like_sf"/>
</dbReference>
<dbReference type="CDD" id="cd02969">
    <property type="entry name" value="PRX_like1"/>
    <property type="match status" value="1"/>
</dbReference>
<dbReference type="InterPro" id="IPR013766">
    <property type="entry name" value="Thioredoxin_domain"/>
</dbReference>
<sequence>MTLLLVSLWANVASAAAVVGQAAPNFTATDSNGTSVSLADYKGKYVVLEWMNPVCPFTQKHYRSGNMQALQSEYRAKGVVWLSVNSADAGSSSYSPGPEMNAWGTEMKAAPSALLMDSDTSLAKLYGAKTTPHLFVVNPAGMVVYAGAIDDKRSANIEDVKIAKNFVKATLDESLAGKPVSISSTQPYGCSVKYQ</sequence>
<feature type="domain" description="Thioredoxin" evidence="2">
    <location>
        <begin position="17"/>
        <end position="172"/>
    </location>
</feature>
<evidence type="ECO:0000313" key="4">
    <source>
        <dbReference type="Proteomes" id="UP000078354"/>
    </source>
</evidence>
<organism evidence="3 4">
    <name type="scientific">Pseudomonas silesiensis</name>
    <dbReference type="NCBI Taxonomy" id="1853130"/>
    <lineage>
        <taxon>Bacteria</taxon>
        <taxon>Pseudomonadati</taxon>
        <taxon>Pseudomonadota</taxon>
        <taxon>Gammaproteobacteria</taxon>
        <taxon>Pseudomonadales</taxon>
        <taxon>Pseudomonadaceae</taxon>
        <taxon>Pseudomonas</taxon>
    </lineage>
</organism>
<dbReference type="Gene3D" id="3.40.30.10">
    <property type="entry name" value="Glutaredoxin"/>
    <property type="match status" value="1"/>
</dbReference>
<reference evidence="3 4" key="1">
    <citation type="journal article" date="2018" name="Syst. Appl. Microbiol.">
        <title>Pseudomonas silesiensis sp. nov. strain A3T isolated from a biological pesticide sewage treatment plant and analysis of the complete genome sequence.</title>
        <authorList>
            <person name="Kaminski M.A."/>
            <person name="Furmanczyk E.M."/>
            <person name="Sobczak A."/>
            <person name="Dziembowski A."/>
            <person name="Lipinski L."/>
        </authorList>
    </citation>
    <scope>NUCLEOTIDE SEQUENCE [LARGE SCALE GENOMIC DNA]</scope>
    <source>
        <strain evidence="3 4">A3</strain>
    </source>
</reference>
<dbReference type="STRING" id="1853130.PMA3_06360"/>
<dbReference type="EMBL" id="CP014870">
    <property type="protein sequence ID" value="ANJ59277.1"/>
    <property type="molecule type" value="Genomic_DNA"/>
</dbReference>
<dbReference type="InterPro" id="IPR000866">
    <property type="entry name" value="AhpC/TSA"/>
</dbReference>
<keyword evidence="4" id="KW-1185">Reference proteome</keyword>
<gene>
    <name evidence="3" type="ORF">PMA3_06360</name>
</gene>
<dbReference type="AlphaFoldDB" id="A0A191Z284"/>
<dbReference type="SUPFAM" id="SSF52833">
    <property type="entry name" value="Thioredoxin-like"/>
    <property type="match status" value="1"/>
</dbReference>
<evidence type="ECO:0000259" key="2">
    <source>
        <dbReference type="PROSITE" id="PS51352"/>
    </source>
</evidence>
<dbReference type="PANTHER" id="PTHR43640:SF1">
    <property type="entry name" value="THIOREDOXIN-DEPENDENT PEROXIREDOXIN"/>
    <property type="match status" value="1"/>
</dbReference>
<dbReference type="GO" id="GO:0016209">
    <property type="term" value="F:antioxidant activity"/>
    <property type="evidence" value="ECO:0007669"/>
    <property type="project" value="InterPro"/>
</dbReference>
<dbReference type="InterPro" id="IPR047262">
    <property type="entry name" value="PRX-like1"/>
</dbReference>
<dbReference type="KEGG" id="psil:PMA3_06360"/>
<dbReference type="GO" id="GO:0016491">
    <property type="term" value="F:oxidoreductase activity"/>
    <property type="evidence" value="ECO:0007669"/>
    <property type="project" value="InterPro"/>
</dbReference>
<feature type="chain" id="PRO_5013175900" evidence="1">
    <location>
        <begin position="16"/>
        <end position="195"/>
    </location>
</feature>
<proteinExistence type="predicted"/>
<dbReference type="OrthoDB" id="9781543at2"/>